<evidence type="ECO:0000313" key="2">
    <source>
        <dbReference type="Proteomes" id="UP001152795"/>
    </source>
</evidence>
<accession>A0A7D9IWP5</accession>
<proteinExistence type="predicted"/>
<organism evidence="1 2">
    <name type="scientific">Paramuricea clavata</name>
    <name type="common">Red gorgonian</name>
    <name type="synonym">Violescent sea-whip</name>
    <dbReference type="NCBI Taxonomy" id="317549"/>
    <lineage>
        <taxon>Eukaryota</taxon>
        <taxon>Metazoa</taxon>
        <taxon>Cnidaria</taxon>
        <taxon>Anthozoa</taxon>
        <taxon>Octocorallia</taxon>
        <taxon>Malacalcyonacea</taxon>
        <taxon>Plexauridae</taxon>
        <taxon>Paramuricea</taxon>
    </lineage>
</organism>
<dbReference type="OrthoDB" id="6015512at2759"/>
<dbReference type="AlphaFoldDB" id="A0A7D9IWP5"/>
<name>A0A7D9IWP5_PARCT</name>
<dbReference type="Proteomes" id="UP001152795">
    <property type="component" value="Unassembled WGS sequence"/>
</dbReference>
<evidence type="ECO:0000313" key="1">
    <source>
        <dbReference type="EMBL" id="CAB4017931.1"/>
    </source>
</evidence>
<comment type="caution">
    <text evidence="1">The sequence shown here is derived from an EMBL/GenBank/DDBJ whole genome shotgun (WGS) entry which is preliminary data.</text>
</comment>
<sequence length="271" mass="31148">MKMQHIVLLLCLFIPLLSRNCFGVVKSESNEIGKLLKNGQPVLFDVTLPCIEKATKKIVEPADRIKQLFAFATCQISNSASGSEPPRVMVHDDNEENVNIGTSAPATDLRFRAMLLYQFPNTVSYMILDPQKGHWFFTAELSGCDIFIATKASQPNMPMVFHANLDELYKTEQQVDNLRWKGDKVDQILGAFQMNYVLKVRIHITPEKPIPSNYDQYWNVYKTTHPIVKVYRYVYNDALTFPQTQFYGYYENGWKFFLKAKQNGVKSDIPV</sequence>
<dbReference type="EMBL" id="CACRXK020009772">
    <property type="protein sequence ID" value="CAB4017931.1"/>
    <property type="molecule type" value="Genomic_DNA"/>
</dbReference>
<reference evidence="1" key="1">
    <citation type="submission" date="2020-04" db="EMBL/GenBank/DDBJ databases">
        <authorList>
            <person name="Alioto T."/>
            <person name="Alioto T."/>
            <person name="Gomez Garrido J."/>
        </authorList>
    </citation>
    <scope>NUCLEOTIDE SEQUENCE</scope>
    <source>
        <strain evidence="1">A484AB</strain>
    </source>
</reference>
<protein>
    <submittedName>
        <fullName evidence="1">Uncharacterized protein</fullName>
    </submittedName>
</protein>
<keyword evidence="2" id="KW-1185">Reference proteome</keyword>
<gene>
    <name evidence="1" type="ORF">PACLA_8A009349</name>
</gene>